<dbReference type="Pfam" id="PF00534">
    <property type="entry name" value="Glycos_transf_1"/>
    <property type="match status" value="1"/>
</dbReference>
<reference evidence="3 4" key="1">
    <citation type="submission" date="2019-03" db="EMBL/GenBank/DDBJ databases">
        <title>Genomic Encyclopedia of Type Strains, Phase III (KMG-III): the genomes of soil and plant-associated and newly described type strains.</title>
        <authorList>
            <person name="Whitman W."/>
        </authorList>
    </citation>
    <scope>NUCLEOTIDE SEQUENCE [LARGE SCALE GENOMIC DNA]</scope>
    <source>
        <strain evidence="3 4">CECT 8283</strain>
    </source>
</reference>
<name>A0A4R6TBN3_9FLAO</name>
<dbReference type="Gene3D" id="3.40.50.2000">
    <property type="entry name" value="Glycogen Phosphorylase B"/>
    <property type="match status" value="1"/>
</dbReference>
<dbReference type="EMBL" id="SNYH01000005">
    <property type="protein sequence ID" value="TDQ24098.1"/>
    <property type="molecule type" value="Genomic_DNA"/>
</dbReference>
<keyword evidence="4" id="KW-1185">Reference proteome</keyword>
<evidence type="ECO:0000256" key="1">
    <source>
        <dbReference type="ARBA" id="ARBA00022679"/>
    </source>
</evidence>
<dbReference type="OrthoDB" id="502646at2"/>
<keyword evidence="1 3" id="KW-0808">Transferase</keyword>
<dbReference type="SUPFAM" id="SSF53756">
    <property type="entry name" value="UDP-Glycosyltransferase/glycogen phosphorylase"/>
    <property type="match status" value="1"/>
</dbReference>
<feature type="domain" description="Glycosyl transferase family 1" evidence="2">
    <location>
        <begin position="204"/>
        <end position="353"/>
    </location>
</feature>
<dbReference type="GO" id="GO:0016757">
    <property type="term" value="F:glycosyltransferase activity"/>
    <property type="evidence" value="ECO:0007669"/>
    <property type="project" value="InterPro"/>
</dbReference>
<sequence length="381" mass="44419">MRVVINTTTLNKGGALQVAYSVVNELSLLNLEYSFLILCSVPFYNQIESAKLPNNFSIEIVKKTPAKLITRNRVIKILNKAVEEFKADIVLTIFGPSYWKPKVSHVCGFADGWCYYPETIAYKKLKPFDQLKRKLLSKYKLFYLKRDSDHIFIETEDAKKRLIKILNLKQEEVTVISNTYSSIYDQVRLFGKRHQLLLDERKHVDEIRFLLLSANYPHKNIQIINEVIELLKTEIEHFKFFLTIPEDDYNKIIKNLNKKYVVNLGTVKVEQCIQLYQNTDFLFLPTLLETFTATYPEAMVMKKPILTSDLSFARDICRDAACYFDPLDSKDIVKKIKKVINNPEIKKRMIDNGIVRVKDFPTSKNRAINLLELCLNINDKK</sequence>
<gene>
    <name evidence="3" type="ORF">DFQ07_2643</name>
</gene>
<dbReference type="RefSeq" id="WP_133537472.1">
    <property type="nucleotide sequence ID" value="NZ_SNYH01000005.1"/>
</dbReference>
<protein>
    <submittedName>
        <fullName evidence="3">Glycosyltransferase involved in cell wall biosynthesis</fullName>
    </submittedName>
</protein>
<evidence type="ECO:0000259" key="2">
    <source>
        <dbReference type="Pfam" id="PF00534"/>
    </source>
</evidence>
<dbReference type="PANTHER" id="PTHR46401:SF2">
    <property type="entry name" value="GLYCOSYLTRANSFERASE WBBK-RELATED"/>
    <property type="match status" value="1"/>
</dbReference>
<evidence type="ECO:0000313" key="3">
    <source>
        <dbReference type="EMBL" id="TDQ24098.1"/>
    </source>
</evidence>
<dbReference type="Proteomes" id="UP000295390">
    <property type="component" value="Unassembled WGS sequence"/>
</dbReference>
<accession>A0A4R6TBN3</accession>
<dbReference type="AlphaFoldDB" id="A0A4R6TBN3"/>
<dbReference type="InterPro" id="IPR001296">
    <property type="entry name" value="Glyco_trans_1"/>
</dbReference>
<comment type="caution">
    <text evidence="3">The sequence shown here is derived from an EMBL/GenBank/DDBJ whole genome shotgun (WGS) entry which is preliminary data.</text>
</comment>
<dbReference type="PANTHER" id="PTHR46401">
    <property type="entry name" value="GLYCOSYLTRANSFERASE WBBK-RELATED"/>
    <property type="match status" value="1"/>
</dbReference>
<proteinExistence type="predicted"/>
<evidence type="ECO:0000313" key="4">
    <source>
        <dbReference type="Proteomes" id="UP000295390"/>
    </source>
</evidence>
<organism evidence="3 4">
    <name type="scientific">Tenacibaculum caenipelagi</name>
    <dbReference type="NCBI Taxonomy" id="1325435"/>
    <lineage>
        <taxon>Bacteria</taxon>
        <taxon>Pseudomonadati</taxon>
        <taxon>Bacteroidota</taxon>
        <taxon>Flavobacteriia</taxon>
        <taxon>Flavobacteriales</taxon>
        <taxon>Flavobacteriaceae</taxon>
        <taxon>Tenacibaculum</taxon>
    </lineage>
</organism>